<dbReference type="InterPro" id="IPR036412">
    <property type="entry name" value="HAD-like_sf"/>
</dbReference>
<dbReference type="Proteomes" id="UP000505210">
    <property type="component" value="Chromosome"/>
</dbReference>
<dbReference type="CDD" id="cd02077">
    <property type="entry name" value="P-type_ATPase_Mg"/>
    <property type="match status" value="1"/>
</dbReference>
<feature type="transmembrane region" description="Helical" evidence="18">
    <location>
        <begin position="103"/>
        <end position="120"/>
    </location>
</feature>
<evidence type="ECO:0000256" key="10">
    <source>
        <dbReference type="ARBA" id="ARBA00022741"/>
    </source>
</evidence>
<accession>A0A6M8B5Q1</accession>
<evidence type="ECO:0000256" key="9">
    <source>
        <dbReference type="ARBA" id="ARBA00022692"/>
    </source>
</evidence>
<protein>
    <recommendedName>
        <fullName evidence="5">Magnesium-transporting ATPase, P-type 1</fullName>
        <ecNumber evidence="4">7.2.2.14</ecNumber>
    </recommendedName>
    <alternativeName>
        <fullName evidence="16">Mg(2+) transport ATPase, P-type 1</fullName>
    </alternativeName>
</protein>
<dbReference type="EC" id="7.2.2.14" evidence="4"/>
<feature type="transmembrane region" description="Helical" evidence="18">
    <location>
        <begin position="79"/>
        <end position="97"/>
    </location>
</feature>
<dbReference type="Pfam" id="PF00690">
    <property type="entry name" value="Cation_ATPase_N"/>
    <property type="match status" value="1"/>
</dbReference>
<keyword evidence="19" id="KW-0732">Signal</keyword>
<keyword evidence="12" id="KW-0460">Magnesium</keyword>
<organism evidence="21 22">
    <name type="scientific">Thermoleptolyngbya sichuanensis A183</name>
    <dbReference type="NCBI Taxonomy" id="2737172"/>
    <lineage>
        <taxon>Bacteria</taxon>
        <taxon>Bacillati</taxon>
        <taxon>Cyanobacteriota</taxon>
        <taxon>Cyanophyceae</taxon>
        <taxon>Oculatellales</taxon>
        <taxon>Oculatellaceae</taxon>
        <taxon>Thermoleptolyngbya</taxon>
        <taxon>Thermoleptolyngbya sichuanensis</taxon>
    </lineage>
</organism>
<dbReference type="RefSeq" id="WP_172353819.1">
    <property type="nucleotide sequence ID" value="NZ_CP053661.1"/>
</dbReference>
<keyword evidence="15 18" id="KW-0472">Membrane</keyword>
<dbReference type="Gene3D" id="1.20.1110.10">
    <property type="entry name" value="Calcium-transporting ATPase, transmembrane domain"/>
    <property type="match status" value="1"/>
</dbReference>
<dbReference type="InterPro" id="IPR023299">
    <property type="entry name" value="ATPase_P-typ_cyto_dom_N"/>
</dbReference>
<evidence type="ECO:0000256" key="18">
    <source>
        <dbReference type="SAM" id="Phobius"/>
    </source>
</evidence>
<keyword evidence="13" id="KW-1278">Translocase</keyword>
<evidence type="ECO:0000256" key="19">
    <source>
        <dbReference type="SAM" id="SignalP"/>
    </source>
</evidence>
<dbReference type="SMART" id="SM00831">
    <property type="entry name" value="Cation_ATPase_N"/>
    <property type="match status" value="1"/>
</dbReference>
<dbReference type="PRINTS" id="PR01836">
    <property type="entry name" value="MGATPASE"/>
</dbReference>
<dbReference type="InterPro" id="IPR004014">
    <property type="entry name" value="ATPase_P-typ_cation-transptr_N"/>
</dbReference>
<keyword evidence="22" id="KW-1185">Reference proteome</keyword>
<evidence type="ECO:0000256" key="6">
    <source>
        <dbReference type="ARBA" id="ARBA00022475"/>
    </source>
</evidence>
<dbReference type="Pfam" id="PF13246">
    <property type="entry name" value="Cation_ATPase"/>
    <property type="match status" value="1"/>
</dbReference>
<evidence type="ECO:0000259" key="20">
    <source>
        <dbReference type="SMART" id="SM00831"/>
    </source>
</evidence>
<dbReference type="Pfam" id="PF00122">
    <property type="entry name" value="E1-E2_ATPase"/>
    <property type="match status" value="1"/>
</dbReference>
<dbReference type="Gene3D" id="3.40.1110.10">
    <property type="entry name" value="Calcium-transporting ATPase, cytoplasmic domain N"/>
    <property type="match status" value="1"/>
</dbReference>
<dbReference type="Pfam" id="PF00689">
    <property type="entry name" value="Cation_ATPase_C"/>
    <property type="match status" value="1"/>
</dbReference>
<evidence type="ECO:0000256" key="14">
    <source>
        <dbReference type="ARBA" id="ARBA00022989"/>
    </source>
</evidence>
<feature type="domain" description="Cation-transporting P-type ATPase N-terminal" evidence="20">
    <location>
        <begin position="27"/>
        <end position="100"/>
    </location>
</feature>
<evidence type="ECO:0000313" key="21">
    <source>
        <dbReference type="EMBL" id="QKD81422.1"/>
    </source>
</evidence>
<dbReference type="NCBIfam" id="TIGR01524">
    <property type="entry name" value="ATPase-IIIB_Mg"/>
    <property type="match status" value="1"/>
</dbReference>
<dbReference type="Gene3D" id="2.70.150.10">
    <property type="entry name" value="Calcium-transporting ATPase, cytoplasmic transduction domain A"/>
    <property type="match status" value="1"/>
</dbReference>
<dbReference type="GO" id="GO:0005524">
    <property type="term" value="F:ATP binding"/>
    <property type="evidence" value="ECO:0007669"/>
    <property type="project" value="UniProtKB-KW"/>
</dbReference>
<evidence type="ECO:0000256" key="8">
    <source>
        <dbReference type="ARBA" id="ARBA00022553"/>
    </source>
</evidence>
<keyword evidence="9 18" id="KW-0812">Transmembrane</keyword>
<dbReference type="Gene3D" id="3.40.50.1000">
    <property type="entry name" value="HAD superfamily/HAD-like"/>
    <property type="match status" value="1"/>
</dbReference>
<dbReference type="PANTHER" id="PTHR42861">
    <property type="entry name" value="CALCIUM-TRANSPORTING ATPASE"/>
    <property type="match status" value="1"/>
</dbReference>
<dbReference type="KEGG" id="theu:HPC62_03820"/>
<keyword evidence="8" id="KW-0597">Phosphoprotein</keyword>
<feature type="transmembrane region" description="Helical" evidence="18">
    <location>
        <begin position="269"/>
        <end position="290"/>
    </location>
</feature>
<keyword evidence="6" id="KW-1003">Cell membrane</keyword>
<comment type="similarity">
    <text evidence="3">Belongs to the cation transport ATPase (P-type) (TC 3.A.3) family. Type IIIB subfamily.</text>
</comment>
<evidence type="ECO:0000256" key="12">
    <source>
        <dbReference type="ARBA" id="ARBA00022842"/>
    </source>
</evidence>
<dbReference type="SUPFAM" id="SSF81653">
    <property type="entry name" value="Calcium ATPase, transduction domain A"/>
    <property type="match status" value="1"/>
</dbReference>
<dbReference type="GO" id="GO:0016887">
    <property type="term" value="F:ATP hydrolysis activity"/>
    <property type="evidence" value="ECO:0007669"/>
    <property type="project" value="InterPro"/>
</dbReference>
<keyword evidence="10" id="KW-0547">Nucleotide-binding</keyword>
<feature type="transmembrane region" description="Helical" evidence="18">
    <location>
        <begin position="783"/>
        <end position="804"/>
    </location>
</feature>
<dbReference type="InterPro" id="IPR023214">
    <property type="entry name" value="HAD_sf"/>
</dbReference>
<dbReference type="SFLD" id="SFLDF00027">
    <property type="entry name" value="p-type_atpase"/>
    <property type="match status" value="1"/>
</dbReference>
<comment type="catalytic activity">
    <reaction evidence="17">
        <text>Mg(2+)(out) + ATP + H2O = Mg(2+)(in) + ADP + phosphate + H(+)</text>
        <dbReference type="Rhea" id="RHEA:10260"/>
        <dbReference type="ChEBI" id="CHEBI:15377"/>
        <dbReference type="ChEBI" id="CHEBI:15378"/>
        <dbReference type="ChEBI" id="CHEBI:18420"/>
        <dbReference type="ChEBI" id="CHEBI:30616"/>
        <dbReference type="ChEBI" id="CHEBI:43474"/>
        <dbReference type="ChEBI" id="CHEBI:456216"/>
        <dbReference type="EC" id="7.2.2.14"/>
    </reaction>
</comment>
<dbReference type="InterPro" id="IPR006415">
    <property type="entry name" value="P-type_ATPase_IIIB"/>
</dbReference>
<evidence type="ECO:0000256" key="15">
    <source>
        <dbReference type="ARBA" id="ARBA00023136"/>
    </source>
</evidence>
<proteinExistence type="inferred from homology"/>
<evidence type="ECO:0000256" key="1">
    <source>
        <dbReference type="ARBA" id="ARBA00003954"/>
    </source>
</evidence>
<feature type="transmembrane region" description="Helical" evidence="18">
    <location>
        <begin position="848"/>
        <end position="866"/>
    </location>
</feature>
<evidence type="ECO:0000256" key="7">
    <source>
        <dbReference type="ARBA" id="ARBA00022519"/>
    </source>
</evidence>
<evidence type="ECO:0000256" key="13">
    <source>
        <dbReference type="ARBA" id="ARBA00022967"/>
    </source>
</evidence>
<evidence type="ECO:0000256" key="16">
    <source>
        <dbReference type="ARBA" id="ARBA00029806"/>
    </source>
</evidence>
<feature type="transmembrane region" description="Helical" evidence="18">
    <location>
        <begin position="816"/>
        <end position="836"/>
    </location>
</feature>
<evidence type="ECO:0000313" key="22">
    <source>
        <dbReference type="Proteomes" id="UP000505210"/>
    </source>
</evidence>
<evidence type="ECO:0000256" key="2">
    <source>
        <dbReference type="ARBA" id="ARBA00004429"/>
    </source>
</evidence>
<dbReference type="GO" id="GO:0015444">
    <property type="term" value="F:P-type magnesium transporter activity"/>
    <property type="evidence" value="ECO:0007669"/>
    <property type="project" value="UniProtKB-EC"/>
</dbReference>
<feature type="chain" id="PRO_5026989470" description="Magnesium-transporting ATPase, P-type 1" evidence="19">
    <location>
        <begin position="29"/>
        <end position="882"/>
    </location>
</feature>
<dbReference type="InterPro" id="IPR001757">
    <property type="entry name" value="P_typ_ATPase"/>
</dbReference>
<dbReference type="InterPro" id="IPR018303">
    <property type="entry name" value="ATPase_P-typ_P_site"/>
</dbReference>
<evidence type="ECO:0000256" key="5">
    <source>
        <dbReference type="ARBA" id="ARBA00013555"/>
    </source>
</evidence>
<dbReference type="SFLD" id="SFLDS00003">
    <property type="entry name" value="Haloacid_Dehalogenase"/>
    <property type="match status" value="1"/>
</dbReference>
<dbReference type="InterPro" id="IPR044492">
    <property type="entry name" value="P_typ_ATPase_HD_dom"/>
</dbReference>
<name>A0A6M8B5Q1_9CYAN</name>
<dbReference type="InterPro" id="IPR023298">
    <property type="entry name" value="ATPase_P-typ_TM_dom_sf"/>
</dbReference>
<dbReference type="SUPFAM" id="SSF56784">
    <property type="entry name" value="HAD-like"/>
    <property type="match status" value="1"/>
</dbReference>
<evidence type="ECO:0000256" key="11">
    <source>
        <dbReference type="ARBA" id="ARBA00022840"/>
    </source>
</evidence>
<keyword evidence="7" id="KW-0997">Cell inner membrane</keyword>
<dbReference type="NCBIfam" id="NF011702">
    <property type="entry name" value="PRK15122.1"/>
    <property type="match status" value="1"/>
</dbReference>
<dbReference type="PROSITE" id="PS00154">
    <property type="entry name" value="ATPASE_E1_E2"/>
    <property type="match status" value="1"/>
</dbReference>
<gene>
    <name evidence="21" type="primary">mgtA</name>
    <name evidence="21" type="ORF">HPC62_03820</name>
</gene>
<sequence length="882" mass="96009">MPSWFSVASRRALPAASGGSLLPLAVNAAQTDPHHLLNQLETHPYGLTAVQARQRRRQFGPNEIAHDTTPAWYQQLFRAFNSPFVYLLLVLAIAAWLTRDLRGAALLLGIVLLSGVLRFAREYRSSRAAEKLRALVETTATVSRYDDLLPAERRQEVPIRKLVPGDVVHLAPGDMVPADVRLLEANHFFVGQSILTGESDLVQKYSAVRAATSPNGDWWTLPNLCFMGTTVLGGSARAVVIATGAQTYLGRLSQALIGRRSPTSFDTGINQITWLLIGFIAIMAPSAVLLNGLVRGQWTTSLIFGVAVAVGLVPELLPLILSIGLTRGVSALAQQQMLAKRLDAVQNLGAVDLLCTDKTGTLTQNQVSFHSAIAPLGQSSPDPLADAYLNSYYQTGIQNRLDDAILEAADASALSQSALTHRKLGEVPFDFARRRLSVVVEQEGFPRLICKGAVEEVLGLCSYIQHQGEPTPLTEALHQQTLQTAQQFSQQGFRVLAVACKRLDAPQDHYDPTDEAGLRLVGYLTFLDPPQETAKGAIAALQQYNVRVKVLTGDNEHVARTICQEVGLPVQQVCLGSAIDPMSDEELAAVAENTTLFAKLSPLQKARIVQVLKQQGHTVGYLGDGVNDALALREADVGISVESAVDVAKESADVILLEKSLLVLEQGIVEGRRTFGNIIKYLKMATSSNFGNVLSVMGASALLPFLPMQPLQLLVQNLLYDLSQTAIPFDRVDESYLAQPQRWSVGDLRRFMLCLGPVSSMFDYVTFAVLWGVLGFNVPADAALFQSGWFVYGLLSQTLIIHLIRTAKAPFTESTAALPVLGMTGLVMAIALLLPFTSVDASIGLVPLPARYFLWLFAILLGYWLVTRGVKAAYIRRFKTWL</sequence>
<dbReference type="InterPro" id="IPR006068">
    <property type="entry name" value="ATPase_P-typ_cation-transptr_C"/>
</dbReference>
<feature type="transmembrane region" description="Helical" evidence="18">
    <location>
        <begin position="302"/>
        <end position="325"/>
    </location>
</feature>
<comment type="function">
    <text evidence="1">Mediates magnesium influx to the cytosol.</text>
</comment>
<dbReference type="InterPro" id="IPR059000">
    <property type="entry name" value="ATPase_P-type_domA"/>
</dbReference>
<evidence type="ECO:0000256" key="4">
    <source>
        <dbReference type="ARBA" id="ARBA00012786"/>
    </source>
</evidence>
<keyword evidence="11" id="KW-0067">ATP-binding</keyword>
<evidence type="ECO:0000256" key="17">
    <source>
        <dbReference type="ARBA" id="ARBA00047295"/>
    </source>
</evidence>
<reference evidence="21 22" key="1">
    <citation type="submission" date="2020-05" db="EMBL/GenBank/DDBJ databases">
        <title>Complete genome sequence of of a novel Thermoleptolyngbya strain isolated from hot springs of Ganzi, Sichuan China.</title>
        <authorList>
            <person name="Tang J."/>
            <person name="Daroch M."/>
            <person name="Li L."/>
            <person name="Waleron K."/>
            <person name="Waleron M."/>
            <person name="Waleron M."/>
        </authorList>
    </citation>
    <scope>NUCLEOTIDE SEQUENCE [LARGE SCALE GENOMIC DNA]</scope>
    <source>
        <strain evidence="21 22">PKUAC-SCTA183</strain>
    </source>
</reference>
<keyword evidence="14 18" id="KW-1133">Transmembrane helix</keyword>
<dbReference type="InterPro" id="IPR008250">
    <property type="entry name" value="ATPase_P-typ_transduc_dom_A_sf"/>
</dbReference>
<dbReference type="EMBL" id="CP053661">
    <property type="protein sequence ID" value="QKD81422.1"/>
    <property type="molecule type" value="Genomic_DNA"/>
</dbReference>
<comment type="subcellular location">
    <subcellularLocation>
        <location evidence="2">Cell inner membrane</location>
        <topology evidence="2">Multi-pass membrane protein</topology>
    </subcellularLocation>
</comment>
<dbReference type="NCBIfam" id="TIGR01494">
    <property type="entry name" value="ATPase_P-type"/>
    <property type="match status" value="2"/>
</dbReference>
<dbReference type="SUPFAM" id="SSF81665">
    <property type="entry name" value="Calcium ATPase, transmembrane domain M"/>
    <property type="match status" value="1"/>
</dbReference>
<feature type="transmembrane region" description="Helical" evidence="18">
    <location>
        <begin position="751"/>
        <end position="771"/>
    </location>
</feature>
<dbReference type="AlphaFoldDB" id="A0A6M8B5Q1"/>
<evidence type="ECO:0000256" key="3">
    <source>
        <dbReference type="ARBA" id="ARBA00008746"/>
    </source>
</evidence>
<feature type="signal peptide" evidence="19">
    <location>
        <begin position="1"/>
        <end position="28"/>
    </location>
</feature>
<dbReference type="GO" id="GO:0005886">
    <property type="term" value="C:plasma membrane"/>
    <property type="evidence" value="ECO:0007669"/>
    <property type="project" value="UniProtKB-SubCell"/>
</dbReference>
<dbReference type="SFLD" id="SFLDG00002">
    <property type="entry name" value="C1.7:_P-type_atpase_like"/>
    <property type="match status" value="1"/>
</dbReference>